<dbReference type="InterPro" id="IPR035240">
    <property type="entry name" value="SprT_Zn_ribbon"/>
</dbReference>
<protein>
    <submittedName>
        <fullName evidence="2">SprT-like family protein</fullName>
    </submittedName>
</protein>
<evidence type="ECO:0000313" key="2">
    <source>
        <dbReference type="EMBL" id="GAQ17760.1"/>
    </source>
</evidence>
<dbReference type="Pfam" id="PF17283">
    <property type="entry name" value="Zn_ribbon_SprT"/>
    <property type="match status" value="1"/>
</dbReference>
<sequence>MKEMKMMTEYELYKLVEKLSRKFFNRTFLDDVCFNSRLRTTGGRYIPAKRVIELNPKYLEADMEEFKGIIKHELCHYFLHIDGKGYKHGDAEFKQLLKETGSPRYCSPLPTQKLEYNYQYICKECKQVYKRRRRVNLKKYRCGKCRGALQLVDINK</sequence>
<accession>A0A0U9H6S8</accession>
<organism evidence="2 3">
    <name type="scientific">Oceanobacillus picturae</name>
    <dbReference type="NCBI Taxonomy" id="171693"/>
    <lineage>
        <taxon>Bacteria</taxon>
        <taxon>Bacillati</taxon>
        <taxon>Bacillota</taxon>
        <taxon>Bacilli</taxon>
        <taxon>Bacillales</taxon>
        <taxon>Bacillaceae</taxon>
        <taxon>Oceanobacillus</taxon>
    </lineage>
</organism>
<evidence type="ECO:0000313" key="3">
    <source>
        <dbReference type="Proteomes" id="UP000052946"/>
    </source>
</evidence>
<dbReference type="InterPro" id="IPR006640">
    <property type="entry name" value="SprT-like_domain"/>
</dbReference>
<dbReference type="EMBL" id="BBXV01000021">
    <property type="protein sequence ID" value="GAQ17760.1"/>
    <property type="molecule type" value="Genomic_DNA"/>
</dbReference>
<feature type="domain" description="SprT-like" evidence="1">
    <location>
        <begin position="10"/>
        <end position="152"/>
    </location>
</feature>
<gene>
    <name evidence="2" type="ORF">OPHB3_1697</name>
</gene>
<dbReference type="NCBIfam" id="NF003339">
    <property type="entry name" value="PRK04351.1"/>
    <property type="match status" value="1"/>
</dbReference>
<dbReference type="AlphaFoldDB" id="A0A0U9H6S8"/>
<name>A0A0U9H6S8_9BACI</name>
<dbReference type="SMART" id="SM00731">
    <property type="entry name" value="SprT"/>
    <property type="match status" value="1"/>
</dbReference>
<proteinExistence type="predicted"/>
<dbReference type="Proteomes" id="UP000052946">
    <property type="component" value="Unassembled WGS sequence"/>
</dbReference>
<dbReference type="GO" id="GO:0006950">
    <property type="term" value="P:response to stress"/>
    <property type="evidence" value="ECO:0007669"/>
    <property type="project" value="UniProtKB-ARBA"/>
</dbReference>
<reference evidence="3" key="1">
    <citation type="submission" date="2015-07" db="EMBL/GenBank/DDBJ databases">
        <title>Draft Genome Sequence of Oceanobacillus picturae Heshi-B3 that Was Isolated from Fermented Rice Bran with Aging Salted Mackerel, Which Was Named Heshiko as Traditional Fermented Seafood in Japan.</title>
        <authorList>
            <person name="Akuzawa S."/>
            <person name="Nakagawa J."/>
            <person name="Kanekatsu T."/>
            <person name="Kanesaki Y."/>
            <person name="Suzuki T."/>
        </authorList>
    </citation>
    <scope>NUCLEOTIDE SEQUENCE [LARGE SCALE GENOMIC DNA]</scope>
    <source>
        <strain evidence="3">Heshi-B3</strain>
    </source>
</reference>
<dbReference type="Pfam" id="PF10263">
    <property type="entry name" value="SprT-like"/>
    <property type="match status" value="1"/>
</dbReference>
<comment type="caution">
    <text evidence="2">The sequence shown here is derived from an EMBL/GenBank/DDBJ whole genome shotgun (WGS) entry which is preliminary data.</text>
</comment>
<reference evidence="2 3" key="2">
    <citation type="journal article" date="2016" name="Genome Announc.">
        <title>Draft Genome Sequence of Oceanobacillus picturae Heshi-B3, Isolated from Fermented Rice Bran in a Traditional Japanese Seafood Dish.</title>
        <authorList>
            <person name="Akuzawa S."/>
            <person name="Nagaoka J."/>
            <person name="Kanekatsu M."/>
            <person name="Kanesaki Y."/>
            <person name="Suzuki T."/>
        </authorList>
    </citation>
    <scope>NUCLEOTIDE SEQUENCE [LARGE SCALE GENOMIC DNA]</scope>
    <source>
        <strain evidence="2 3">Heshi-B3</strain>
    </source>
</reference>
<evidence type="ECO:0000259" key="1">
    <source>
        <dbReference type="SMART" id="SM00731"/>
    </source>
</evidence>